<dbReference type="GO" id="GO:0016887">
    <property type="term" value="F:ATP hydrolysis activity"/>
    <property type="evidence" value="ECO:0007669"/>
    <property type="project" value="InterPro"/>
</dbReference>
<dbReference type="InterPro" id="IPR011527">
    <property type="entry name" value="ABC1_TM_dom"/>
</dbReference>
<evidence type="ECO:0000256" key="2">
    <source>
        <dbReference type="ARBA" id="ARBA00022692"/>
    </source>
</evidence>
<reference evidence="10 11" key="1">
    <citation type="submission" date="2019-11" db="EMBL/GenBank/DDBJ databases">
        <title>Characterisation of Fundicoccus ignavus gen. nov. sp. nov., a novel genus of the family Aerococcaceae from bulk tank milk.</title>
        <authorList>
            <person name="Siebert A."/>
            <person name="Huptas C."/>
            <person name="Wenning M."/>
            <person name="Scherer S."/>
            <person name="Doll E.V."/>
        </authorList>
    </citation>
    <scope>NUCLEOTIDE SEQUENCE [LARGE SCALE GENOMIC DNA]</scope>
    <source>
        <strain evidence="10 11">DSM 109652</strain>
    </source>
</reference>
<feature type="transmembrane region" description="Helical" evidence="7">
    <location>
        <begin position="141"/>
        <end position="162"/>
    </location>
</feature>
<evidence type="ECO:0000256" key="1">
    <source>
        <dbReference type="ARBA" id="ARBA00004651"/>
    </source>
</evidence>
<evidence type="ECO:0000313" key="11">
    <source>
        <dbReference type="Proteomes" id="UP000440066"/>
    </source>
</evidence>
<dbReference type="InterPro" id="IPR017871">
    <property type="entry name" value="ABC_transporter-like_CS"/>
</dbReference>
<evidence type="ECO:0000259" key="8">
    <source>
        <dbReference type="PROSITE" id="PS50893"/>
    </source>
</evidence>
<evidence type="ECO:0000256" key="3">
    <source>
        <dbReference type="ARBA" id="ARBA00022741"/>
    </source>
</evidence>
<feature type="domain" description="ABC transmembrane type-1" evidence="9">
    <location>
        <begin position="100"/>
        <end position="330"/>
    </location>
</feature>
<gene>
    <name evidence="10" type="ORF">GF867_10730</name>
</gene>
<dbReference type="AlphaFoldDB" id="A0A844C1C1"/>
<proteinExistence type="predicted"/>
<dbReference type="InterPro" id="IPR036640">
    <property type="entry name" value="ABC1_TM_sf"/>
</dbReference>
<dbReference type="Pfam" id="PF00005">
    <property type="entry name" value="ABC_tran"/>
    <property type="match status" value="1"/>
</dbReference>
<keyword evidence="6 7" id="KW-0472">Membrane</keyword>
<dbReference type="SMART" id="SM00382">
    <property type="entry name" value="AAA"/>
    <property type="match status" value="1"/>
</dbReference>
<keyword evidence="5 7" id="KW-1133">Transmembrane helix</keyword>
<evidence type="ECO:0000313" key="10">
    <source>
        <dbReference type="EMBL" id="MRJ48039.1"/>
    </source>
</evidence>
<feature type="transmembrane region" description="Helical" evidence="7">
    <location>
        <begin position="174"/>
        <end position="195"/>
    </location>
</feature>
<dbReference type="PROSITE" id="PS50929">
    <property type="entry name" value="ABC_TM1F"/>
    <property type="match status" value="1"/>
</dbReference>
<accession>A0A844C1C1</accession>
<dbReference type="SUPFAM" id="SSF90123">
    <property type="entry name" value="ABC transporter transmembrane region"/>
    <property type="match status" value="1"/>
</dbReference>
<dbReference type="PANTHER" id="PTHR24221">
    <property type="entry name" value="ATP-BINDING CASSETTE SUB-FAMILY B"/>
    <property type="match status" value="1"/>
</dbReference>
<dbReference type="GO" id="GO:0005524">
    <property type="term" value="F:ATP binding"/>
    <property type="evidence" value="ECO:0007669"/>
    <property type="project" value="UniProtKB-KW"/>
</dbReference>
<feature type="transmembrane region" description="Helical" evidence="7">
    <location>
        <begin position="270"/>
        <end position="290"/>
    </location>
</feature>
<dbReference type="InterPro" id="IPR039421">
    <property type="entry name" value="Type_1_exporter"/>
</dbReference>
<dbReference type="GO" id="GO:0140359">
    <property type="term" value="F:ABC-type transporter activity"/>
    <property type="evidence" value="ECO:0007669"/>
    <property type="project" value="InterPro"/>
</dbReference>
<evidence type="ECO:0000256" key="4">
    <source>
        <dbReference type="ARBA" id="ARBA00022840"/>
    </source>
</evidence>
<dbReference type="PROSITE" id="PS00211">
    <property type="entry name" value="ABC_TRANSPORTER_1"/>
    <property type="match status" value="1"/>
</dbReference>
<feature type="domain" description="ABC transporter" evidence="8">
    <location>
        <begin position="364"/>
        <end position="602"/>
    </location>
</feature>
<dbReference type="SUPFAM" id="SSF52540">
    <property type="entry name" value="P-loop containing nucleoside triphosphate hydrolases"/>
    <property type="match status" value="1"/>
</dbReference>
<evidence type="ECO:0000256" key="6">
    <source>
        <dbReference type="ARBA" id="ARBA00023136"/>
    </source>
</evidence>
<comment type="subcellular location">
    <subcellularLocation>
        <location evidence="1">Cell membrane</location>
        <topology evidence="1">Multi-pass membrane protein</topology>
    </subcellularLocation>
</comment>
<dbReference type="Gene3D" id="3.40.50.300">
    <property type="entry name" value="P-loop containing nucleotide triphosphate hydrolases"/>
    <property type="match status" value="1"/>
</dbReference>
<dbReference type="GO" id="GO:0034040">
    <property type="term" value="F:ATPase-coupled lipid transmembrane transporter activity"/>
    <property type="evidence" value="ECO:0007669"/>
    <property type="project" value="TreeGrafter"/>
</dbReference>
<evidence type="ECO:0000256" key="7">
    <source>
        <dbReference type="SAM" id="Phobius"/>
    </source>
</evidence>
<dbReference type="InterPro" id="IPR003593">
    <property type="entry name" value="AAA+_ATPase"/>
</dbReference>
<sequence>MIKNQAIFLRAFKEIVKNNPKAYVMHLIKAFCDHSLVFINLIYMSQILNELANNQFAAVKHIVGEYLIIFTILRLISDFLGPMVDDEKVLVRRKISEQPYEKMMRMNFHYADQADTHEKLHRISRDMVQNHSSMLQIATQLFDFVENVIRFVWALLLLMPLWKVSVANIENQWRWINSSWLTFLLVILIIISTIMQTKLMQRVYNFVGDESDKTLETNAMSYYITTKLYDSENGKEIRLYNLHKSLKKISQEHTISILDWYKKYYSKNQLAVLLTNIASQFLTWFLYLLIGVRVLIGSLPLSLVIQLSGALSQLIAILPQFLNFVSVFAQVEPLERYFEIMDYPEEETKGSLHVEKRLDYNYEIGVEELYFAYPEAEDYTLKNITEQFEIGKKYAIVGENGSGKTTFIKVLMRLYEATQGQVIMNNIAAEKYSLSEYYQLFSVVFQDYRLLSFTIGQNISVGRDYHKKQADLYAQQVGLKETLEELPLGLDTYLGQEFESDGINLSGGQAQKVAIARALYKDGSMMILDEPTAALDPIAEFEIYQKFSTITQNKTAFFISHRLSSCRFCDEILVFDAGEIIQRGSHDELLAKEGKYQELWQAQAQYYV</sequence>
<comment type="caution">
    <text evidence="10">The sequence shown here is derived from an EMBL/GenBank/DDBJ whole genome shotgun (WGS) entry which is preliminary data.</text>
</comment>
<dbReference type="Gene3D" id="1.20.1560.10">
    <property type="entry name" value="ABC transporter type 1, transmembrane domain"/>
    <property type="match status" value="1"/>
</dbReference>
<dbReference type="PROSITE" id="PS50893">
    <property type="entry name" value="ABC_TRANSPORTER_2"/>
    <property type="match status" value="1"/>
</dbReference>
<keyword evidence="2 7" id="KW-0812">Transmembrane</keyword>
<dbReference type="Proteomes" id="UP000440066">
    <property type="component" value="Unassembled WGS sequence"/>
</dbReference>
<dbReference type="InterPro" id="IPR027417">
    <property type="entry name" value="P-loop_NTPase"/>
</dbReference>
<dbReference type="PANTHER" id="PTHR24221:SF654">
    <property type="entry name" value="ATP-BINDING CASSETTE SUB-FAMILY B MEMBER 6"/>
    <property type="match status" value="1"/>
</dbReference>
<evidence type="ECO:0000256" key="5">
    <source>
        <dbReference type="ARBA" id="ARBA00022989"/>
    </source>
</evidence>
<dbReference type="EMBL" id="WJQT01000018">
    <property type="protein sequence ID" value="MRJ48039.1"/>
    <property type="molecule type" value="Genomic_DNA"/>
</dbReference>
<evidence type="ECO:0000259" key="9">
    <source>
        <dbReference type="PROSITE" id="PS50929"/>
    </source>
</evidence>
<dbReference type="GO" id="GO:0005886">
    <property type="term" value="C:plasma membrane"/>
    <property type="evidence" value="ECO:0007669"/>
    <property type="project" value="UniProtKB-SubCell"/>
</dbReference>
<dbReference type="InterPro" id="IPR003439">
    <property type="entry name" value="ABC_transporter-like_ATP-bd"/>
</dbReference>
<name>A0A844C1C1_9LACT</name>
<keyword evidence="4 10" id="KW-0067">ATP-binding</keyword>
<dbReference type="RefSeq" id="WP_153833098.1">
    <property type="nucleotide sequence ID" value="NZ_WJQT01000018.1"/>
</dbReference>
<protein>
    <submittedName>
        <fullName evidence="10">ATP-binding cassette domain-containing protein</fullName>
    </submittedName>
</protein>
<keyword evidence="3" id="KW-0547">Nucleotide-binding</keyword>
<organism evidence="10 11">
    <name type="scientific">Fundicoccus ignavus</name>
    <dbReference type="NCBI Taxonomy" id="2664442"/>
    <lineage>
        <taxon>Bacteria</taxon>
        <taxon>Bacillati</taxon>
        <taxon>Bacillota</taxon>
        <taxon>Bacilli</taxon>
        <taxon>Lactobacillales</taxon>
        <taxon>Aerococcaceae</taxon>
        <taxon>Fundicoccus</taxon>
    </lineage>
</organism>